<dbReference type="InterPro" id="IPR057449">
    <property type="entry name" value="BPTI_C_nem"/>
</dbReference>
<dbReference type="InterPro" id="IPR003609">
    <property type="entry name" value="Pan_app"/>
</dbReference>
<evidence type="ECO:0000256" key="1">
    <source>
        <dbReference type="SAM" id="MobiDB-lite"/>
    </source>
</evidence>
<keyword evidence="4" id="KW-1185">Reference proteome</keyword>
<name>A0A915K032_ROMCU</name>
<evidence type="ECO:0000313" key="4">
    <source>
        <dbReference type="Proteomes" id="UP000887565"/>
    </source>
</evidence>
<keyword evidence="2" id="KW-0732">Signal</keyword>
<proteinExistence type="predicted"/>
<reference evidence="5" key="1">
    <citation type="submission" date="2022-11" db="UniProtKB">
        <authorList>
            <consortium name="WormBaseParasite"/>
        </authorList>
    </citation>
    <scope>IDENTIFICATION</scope>
</reference>
<evidence type="ECO:0000313" key="5">
    <source>
        <dbReference type="WBParaSite" id="nRc.2.0.1.t32131-RA"/>
    </source>
</evidence>
<feature type="domain" description="Apple" evidence="3">
    <location>
        <begin position="33"/>
        <end position="117"/>
    </location>
</feature>
<feature type="chain" id="PRO_5036688729" evidence="2">
    <location>
        <begin position="21"/>
        <end position="467"/>
    </location>
</feature>
<evidence type="ECO:0000259" key="3">
    <source>
        <dbReference type="PROSITE" id="PS50948"/>
    </source>
</evidence>
<evidence type="ECO:0000256" key="2">
    <source>
        <dbReference type="SAM" id="SignalP"/>
    </source>
</evidence>
<dbReference type="AlphaFoldDB" id="A0A915K032"/>
<accession>A0A915K032</accession>
<feature type="region of interest" description="Disordered" evidence="1">
    <location>
        <begin position="144"/>
        <end position="176"/>
    </location>
</feature>
<dbReference type="Pfam" id="PF25315">
    <property type="entry name" value="BPTI_nem"/>
    <property type="match status" value="1"/>
</dbReference>
<protein>
    <submittedName>
        <fullName evidence="5">Apple domain-containing protein</fullName>
    </submittedName>
</protein>
<organism evidence="4 5">
    <name type="scientific">Romanomermis culicivorax</name>
    <name type="common">Nematode worm</name>
    <dbReference type="NCBI Taxonomy" id="13658"/>
    <lineage>
        <taxon>Eukaryota</taxon>
        <taxon>Metazoa</taxon>
        <taxon>Ecdysozoa</taxon>
        <taxon>Nematoda</taxon>
        <taxon>Enoplea</taxon>
        <taxon>Dorylaimia</taxon>
        <taxon>Mermithida</taxon>
        <taxon>Mermithoidea</taxon>
        <taxon>Mermithidae</taxon>
        <taxon>Romanomermis</taxon>
    </lineage>
</organism>
<dbReference type="PROSITE" id="PS50948">
    <property type="entry name" value="PAN"/>
    <property type="match status" value="1"/>
</dbReference>
<dbReference type="WBParaSite" id="nRc.2.0.1.t32131-RA">
    <property type="protein sequence ID" value="nRc.2.0.1.t32131-RA"/>
    <property type="gene ID" value="nRc.2.0.1.g32131"/>
</dbReference>
<sequence>MMIIIILIGIFAYFDNRVKSQDELRFVEDQRTCNGRLAFEMMPTDDFFKSYQNTTGSSVSDCVDRCYRKFQFCHAVRFDDLQKICFYSYKSPMKCNGKDQESVASTSDGKTSATVSCIACVGESQKIESAKKVLVVESKKTTTSTTNAVNSQTSDSGTIESSTSTTSSTSSTSTVQLTTTVTTTNELSSTVVTSTSTQTSETLGTTTVAPSSIAVTSKSTQTSETLRTTTVASTITPVQASSAEKLPTETTKRIKITPKFEGRIISTKVPTTELLIQNTVEQSTNDILLNNRIDNSIDENILKKKSAKFVKNLQPLAMSRAQHISPRFGTKCNSALQSPCSRGVGRDCSLVEGATCQICKCPLKSAARGCLGPYGLNETYRLALLTNAERCPNGRRAQKVFRFQRIENPMTDDLCDAVMQPYCGYQLDKESWRMPRSVDECHFFCFTDQELLDKNVDGKNLQRLFAQ</sequence>
<feature type="signal peptide" evidence="2">
    <location>
        <begin position="1"/>
        <end position="20"/>
    </location>
</feature>
<dbReference type="Proteomes" id="UP000887565">
    <property type="component" value="Unplaced"/>
</dbReference>